<dbReference type="OrthoDB" id="5289240at2"/>
<feature type="signal peptide" evidence="6">
    <location>
        <begin position="1"/>
        <end position="25"/>
    </location>
</feature>
<dbReference type="GO" id="GO:0046872">
    <property type="term" value="F:metal ion binding"/>
    <property type="evidence" value="ECO:0007669"/>
    <property type="project" value="UniProtKB-KW"/>
</dbReference>
<name>A0A6N6VYB0_9BACT</name>
<feature type="chain" id="PRO_5027104728" evidence="6">
    <location>
        <begin position="26"/>
        <end position="596"/>
    </location>
</feature>
<evidence type="ECO:0000259" key="8">
    <source>
        <dbReference type="Pfam" id="PF07504"/>
    </source>
</evidence>
<comment type="caution">
    <text evidence="9">The sequence shown here is derived from an EMBL/GenBank/DDBJ whole genome shotgun (WGS) entry which is preliminary data.</text>
</comment>
<evidence type="ECO:0000256" key="4">
    <source>
        <dbReference type="ARBA" id="ARBA00022833"/>
    </source>
</evidence>
<dbReference type="InterPro" id="IPR025711">
    <property type="entry name" value="PepSY"/>
</dbReference>
<evidence type="ECO:0000259" key="7">
    <source>
        <dbReference type="Pfam" id="PF03413"/>
    </source>
</evidence>
<feature type="domain" description="FTP" evidence="8">
    <location>
        <begin position="124"/>
        <end position="158"/>
    </location>
</feature>
<evidence type="ECO:0000313" key="10">
    <source>
        <dbReference type="Proteomes" id="UP000437748"/>
    </source>
</evidence>
<dbReference type="InterPro" id="IPR011096">
    <property type="entry name" value="FTP_domain"/>
</dbReference>
<evidence type="ECO:0000256" key="3">
    <source>
        <dbReference type="ARBA" id="ARBA00022801"/>
    </source>
</evidence>
<organism evidence="9 10">
    <name type="scientific">Silvanigrella paludirubra</name>
    <dbReference type="NCBI Taxonomy" id="2499159"/>
    <lineage>
        <taxon>Bacteria</taxon>
        <taxon>Pseudomonadati</taxon>
        <taxon>Bdellovibrionota</taxon>
        <taxon>Oligoflexia</taxon>
        <taxon>Silvanigrellales</taxon>
        <taxon>Silvanigrellaceae</taxon>
        <taxon>Silvanigrella</taxon>
    </lineage>
</organism>
<dbReference type="RefSeq" id="WP_153419316.1">
    <property type="nucleotide sequence ID" value="NZ_WFLM01000002.1"/>
</dbReference>
<keyword evidence="5" id="KW-0482">Metalloprotease</keyword>
<gene>
    <name evidence="9" type="ORF">GCL60_05960</name>
</gene>
<keyword evidence="6" id="KW-0732">Signal</keyword>
<dbReference type="PANTHER" id="PTHR33794">
    <property type="entry name" value="BACILLOLYSIN"/>
    <property type="match status" value="1"/>
</dbReference>
<dbReference type="SUPFAM" id="SSF55486">
    <property type="entry name" value="Metalloproteases ('zincins'), catalytic domain"/>
    <property type="match status" value="1"/>
</dbReference>
<dbReference type="Pfam" id="PF07504">
    <property type="entry name" value="FTP"/>
    <property type="match status" value="1"/>
</dbReference>
<keyword evidence="4" id="KW-0862">Zinc</keyword>
<dbReference type="Proteomes" id="UP000437748">
    <property type="component" value="Unassembled WGS sequence"/>
</dbReference>
<dbReference type="AlphaFoldDB" id="A0A6N6VYB0"/>
<dbReference type="GO" id="GO:0006508">
    <property type="term" value="P:proteolysis"/>
    <property type="evidence" value="ECO:0007669"/>
    <property type="project" value="UniProtKB-KW"/>
</dbReference>
<accession>A0A6N6VYB0</accession>
<sequence length="596" mass="65887">MSYLKFPLKTLGLSLFVTIALNASAASNSNSSELKQNLSIGVTPQKYLQETFDGWYHSDGTASIISEPNYQSLNFVLSGESEEDSRTLVLIAKDYITQNANKFGLNQKSISELTVTSIRQNSDFSVVRLEQKVNGLSVYGSSIAITINRNSKITFVASNTITGIDFDKKMTSNNKSKITKEQAIAIASSYLGFKEIKFNKAELVFYKEQSGNQFETWKIRISPNGGKASDWELLIDSSTGKILRAEDKLRRIEGKGMVYKPDPVTATHHIYGDKGFVDNTDSPTSSNTSQIPKDSPVLTAARSSVTLKDIKLVNGKYILESKYAKCDDTEQPKDNACPAEVKAEFNYTRTNKYFDAVTAFYAIDTFMRYINETLNVKVTPYQYSTGVSFDPHGLNGEDNSHYSDASGKMAMGQGGVDDSEDSMVVVHELGHGIHDWITHGNAGNTDEDGIGEGTGDYLASAYVRDLPENTWKPTDPQYNWVMRWDGHNPFWPGRVSNWNIGRKYPTDVVNTGDSHKSGQYWSSCNLVARDKIGGVAMDKAFLNGLSKTIETTNQVGAAQAIINAAKDMNYTKDQINAIAYAYNTACTYNVKVPVTE</sequence>
<dbReference type="Gene3D" id="3.10.450.40">
    <property type="match status" value="1"/>
</dbReference>
<dbReference type="GO" id="GO:0008237">
    <property type="term" value="F:metallopeptidase activity"/>
    <property type="evidence" value="ECO:0007669"/>
    <property type="project" value="UniProtKB-KW"/>
</dbReference>
<evidence type="ECO:0000256" key="5">
    <source>
        <dbReference type="ARBA" id="ARBA00023049"/>
    </source>
</evidence>
<evidence type="ECO:0000256" key="1">
    <source>
        <dbReference type="ARBA" id="ARBA00022670"/>
    </source>
</evidence>
<reference evidence="9 10" key="1">
    <citation type="submission" date="2019-10" db="EMBL/GenBank/DDBJ databases">
        <title>New species of Slilvanegrellaceae.</title>
        <authorList>
            <person name="Pitt A."/>
            <person name="Hahn M.W."/>
        </authorList>
    </citation>
    <scope>NUCLEOTIDE SEQUENCE [LARGE SCALE GENOMIC DNA]</scope>
    <source>
        <strain evidence="9 10">SP-Ram-0.45-NSY-1</strain>
    </source>
</reference>
<dbReference type="Pfam" id="PF03413">
    <property type="entry name" value="PepSY"/>
    <property type="match status" value="1"/>
</dbReference>
<keyword evidence="10" id="KW-1185">Reference proteome</keyword>
<feature type="domain" description="PepSY" evidence="7">
    <location>
        <begin position="177"/>
        <end position="245"/>
    </location>
</feature>
<proteinExistence type="predicted"/>
<dbReference type="EMBL" id="WFLM01000002">
    <property type="protein sequence ID" value="KAB8039806.1"/>
    <property type="molecule type" value="Genomic_DNA"/>
</dbReference>
<keyword evidence="1" id="KW-0645">Protease</keyword>
<evidence type="ECO:0000256" key="2">
    <source>
        <dbReference type="ARBA" id="ARBA00022723"/>
    </source>
</evidence>
<protein>
    <submittedName>
        <fullName evidence="9">Peptidase</fullName>
    </submittedName>
</protein>
<dbReference type="InterPro" id="IPR050728">
    <property type="entry name" value="Zinc_Metalloprotease_M4"/>
</dbReference>
<evidence type="ECO:0000256" key="6">
    <source>
        <dbReference type="SAM" id="SignalP"/>
    </source>
</evidence>
<evidence type="ECO:0000313" key="9">
    <source>
        <dbReference type="EMBL" id="KAB8039806.1"/>
    </source>
</evidence>
<keyword evidence="2" id="KW-0479">Metal-binding</keyword>
<keyword evidence="3" id="KW-0378">Hydrolase</keyword>
<dbReference type="PANTHER" id="PTHR33794:SF1">
    <property type="entry name" value="BACILLOLYSIN"/>
    <property type="match status" value="1"/>
</dbReference>